<organism evidence="6 7">
    <name type="scientific">Kaistia dalseonensis</name>
    <dbReference type="NCBI Taxonomy" id="410840"/>
    <lineage>
        <taxon>Bacteria</taxon>
        <taxon>Pseudomonadati</taxon>
        <taxon>Pseudomonadota</taxon>
        <taxon>Alphaproteobacteria</taxon>
        <taxon>Hyphomicrobiales</taxon>
        <taxon>Kaistiaceae</taxon>
        <taxon>Kaistia</taxon>
    </lineage>
</organism>
<evidence type="ECO:0000313" key="7">
    <source>
        <dbReference type="Proteomes" id="UP001241603"/>
    </source>
</evidence>
<evidence type="ECO:0000256" key="3">
    <source>
        <dbReference type="ARBA" id="ARBA00023125"/>
    </source>
</evidence>
<keyword evidence="3 6" id="KW-0238">DNA-binding</keyword>
<keyword evidence="4" id="KW-0804">Transcription</keyword>
<proteinExistence type="inferred from homology"/>
<dbReference type="InterPro" id="IPR000847">
    <property type="entry name" value="LysR_HTH_N"/>
</dbReference>
<sequence length="148" mass="16402">MVVLLAFSRQVAATMPDLALDLRYLRFAIAAAEHSSFRQAAAALDVSQSTVSRRVQLLEHRLGFEMFRRDQKGVHLTQAGENFLKEATLGVNQLHRAIQLASARHRGEHGELNIGILVSLASGFLHLTLKQFRERNPGVKVILHEGAA</sequence>
<evidence type="ECO:0000256" key="2">
    <source>
        <dbReference type="ARBA" id="ARBA00023015"/>
    </source>
</evidence>
<evidence type="ECO:0000259" key="5">
    <source>
        <dbReference type="PROSITE" id="PS50931"/>
    </source>
</evidence>
<evidence type="ECO:0000256" key="4">
    <source>
        <dbReference type="ARBA" id="ARBA00023163"/>
    </source>
</evidence>
<dbReference type="Pfam" id="PF00126">
    <property type="entry name" value="HTH_1"/>
    <property type="match status" value="1"/>
</dbReference>
<dbReference type="RefSeq" id="WP_266347407.1">
    <property type="nucleotide sequence ID" value="NZ_JAPKNG010000001.1"/>
</dbReference>
<dbReference type="PROSITE" id="PS50931">
    <property type="entry name" value="HTH_LYSR"/>
    <property type="match status" value="1"/>
</dbReference>
<dbReference type="PRINTS" id="PR00039">
    <property type="entry name" value="HTHLYSR"/>
</dbReference>
<comment type="similarity">
    <text evidence="1">Belongs to the LysR transcriptional regulatory family.</text>
</comment>
<dbReference type="Gene3D" id="3.40.190.10">
    <property type="entry name" value="Periplasmic binding protein-like II"/>
    <property type="match status" value="1"/>
</dbReference>
<dbReference type="PANTHER" id="PTHR30346">
    <property type="entry name" value="TRANSCRIPTIONAL DUAL REGULATOR HCAR-RELATED"/>
    <property type="match status" value="1"/>
</dbReference>
<protein>
    <submittedName>
        <fullName evidence="6">DNA-binding transcriptional LysR family regulator</fullName>
    </submittedName>
</protein>
<evidence type="ECO:0000313" key="6">
    <source>
        <dbReference type="EMBL" id="MDQ0436504.1"/>
    </source>
</evidence>
<name>A0ABU0H2H0_9HYPH</name>
<keyword evidence="7" id="KW-1185">Reference proteome</keyword>
<evidence type="ECO:0000256" key="1">
    <source>
        <dbReference type="ARBA" id="ARBA00009437"/>
    </source>
</evidence>
<accession>A0ABU0H2H0</accession>
<dbReference type="Proteomes" id="UP001241603">
    <property type="component" value="Unassembled WGS sequence"/>
</dbReference>
<dbReference type="InterPro" id="IPR036390">
    <property type="entry name" value="WH_DNA-bd_sf"/>
</dbReference>
<dbReference type="GO" id="GO:0003677">
    <property type="term" value="F:DNA binding"/>
    <property type="evidence" value="ECO:0007669"/>
    <property type="project" value="UniProtKB-KW"/>
</dbReference>
<dbReference type="PANTHER" id="PTHR30346:SF0">
    <property type="entry name" value="HCA OPERON TRANSCRIPTIONAL ACTIVATOR HCAR"/>
    <property type="match status" value="1"/>
</dbReference>
<gene>
    <name evidence="6" type="ORF">QO014_000874</name>
</gene>
<keyword evidence="2" id="KW-0805">Transcription regulation</keyword>
<dbReference type="EMBL" id="JAUSVO010000001">
    <property type="protein sequence ID" value="MDQ0436504.1"/>
    <property type="molecule type" value="Genomic_DNA"/>
</dbReference>
<dbReference type="SUPFAM" id="SSF46785">
    <property type="entry name" value="Winged helix' DNA-binding domain"/>
    <property type="match status" value="1"/>
</dbReference>
<feature type="domain" description="HTH lysR-type" evidence="5">
    <location>
        <begin position="20"/>
        <end position="77"/>
    </location>
</feature>
<dbReference type="InterPro" id="IPR036388">
    <property type="entry name" value="WH-like_DNA-bd_sf"/>
</dbReference>
<dbReference type="Gene3D" id="1.10.10.10">
    <property type="entry name" value="Winged helix-like DNA-binding domain superfamily/Winged helix DNA-binding domain"/>
    <property type="match status" value="1"/>
</dbReference>
<comment type="caution">
    <text evidence="6">The sequence shown here is derived from an EMBL/GenBank/DDBJ whole genome shotgun (WGS) entry which is preliminary data.</text>
</comment>
<reference evidence="6 7" key="1">
    <citation type="submission" date="2023-07" db="EMBL/GenBank/DDBJ databases">
        <title>Genomic Encyclopedia of Type Strains, Phase IV (KMG-IV): sequencing the most valuable type-strain genomes for metagenomic binning, comparative biology and taxonomic classification.</title>
        <authorList>
            <person name="Goeker M."/>
        </authorList>
    </citation>
    <scope>NUCLEOTIDE SEQUENCE [LARGE SCALE GENOMIC DNA]</scope>
    <source>
        <strain evidence="6 7">B6-8</strain>
    </source>
</reference>